<reference evidence="15" key="1">
    <citation type="submission" date="2025-08" db="UniProtKB">
        <authorList>
            <consortium name="RefSeq"/>
        </authorList>
    </citation>
    <scope>IDENTIFICATION</scope>
</reference>
<evidence type="ECO:0000256" key="7">
    <source>
        <dbReference type="ARBA" id="ARBA00067203"/>
    </source>
</evidence>
<dbReference type="Proteomes" id="UP000694845">
    <property type="component" value="Unplaced"/>
</dbReference>
<dbReference type="GO" id="GO:0045905">
    <property type="term" value="P:positive regulation of translational termination"/>
    <property type="evidence" value="ECO:0007669"/>
    <property type="project" value="TreeGrafter"/>
</dbReference>
<evidence type="ECO:0000256" key="4">
    <source>
        <dbReference type="ARBA" id="ARBA00023004"/>
    </source>
</evidence>
<dbReference type="PANTHER" id="PTHR12480:SF6">
    <property type="entry name" value="2-OXOGLUTARATE AND IRON-DEPENDENT OXYGENASE JMJD4"/>
    <property type="match status" value="1"/>
</dbReference>
<comment type="catalytic activity">
    <reaction evidence="6">
        <text>L-lysyl-[protein] + 2-oxoglutarate + O2 = 4-hydroxy-L-lysyl-[protein] + succinate + CO2</text>
        <dbReference type="Rhea" id="RHEA:57156"/>
        <dbReference type="Rhea" id="RHEA-COMP:9752"/>
        <dbReference type="Rhea" id="RHEA-COMP:15084"/>
        <dbReference type="ChEBI" id="CHEBI:15379"/>
        <dbReference type="ChEBI" id="CHEBI:16526"/>
        <dbReference type="ChEBI" id="CHEBI:16810"/>
        <dbReference type="ChEBI" id="CHEBI:29969"/>
        <dbReference type="ChEBI" id="CHEBI:30031"/>
        <dbReference type="ChEBI" id="CHEBI:141495"/>
    </reaction>
</comment>
<evidence type="ECO:0000313" key="14">
    <source>
        <dbReference type="Proteomes" id="UP000694845"/>
    </source>
</evidence>
<comment type="cofactor">
    <cofactor evidence="1">
        <name>Fe(2+)</name>
        <dbReference type="ChEBI" id="CHEBI:29033"/>
    </cofactor>
</comment>
<dbReference type="GO" id="GO:0043565">
    <property type="term" value="F:sequence-specific DNA binding"/>
    <property type="evidence" value="ECO:0007669"/>
    <property type="project" value="TreeGrafter"/>
</dbReference>
<dbReference type="PANTHER" id="PTHR12480">
    <property type="entry name" value="ARGININE DEMETHYLASE AND LYSYL-HYDROXYLASE JMJD"/>
    <property type="match status" value="1"/>
</dbReference>
<dbReference type="GO" id="GO:0016706">
    <property type="term" value="F:2-oxoglutarate-dependent dioxygenase activity"/>
    <property type="evidence" value="ECO:0007669"/>
    <property type="project" value="UniProtKB-ARBA"/>
</dbReference>
<dbReference type="PROSITE" id="PS51184">
    <property type="entry name" value="JMJC"/>
    <property type="match status" value="1"/>
</dbReference>
<feature type="domain" description="JmjC" evidence="13">
    <location>
        <begin position="170"/>
        <end position="332"/>
    </location>
</feature>
<feature type="compositionally biased region" description="Basic and acidic residues" evidence="11">
    <location>
        <begin position="398"/>
        <end position="412"/>
    </location>
</feature>
<dbReference type="GO" id="GO:0140096">
    <property type="term" value="F:catalytic activity, acting on a protein"/>
    <property type="evidence" value="ECO:0007669"/>
    <property type="project" value="UniProtKB-ARBA"/>
</dbReference>
<protein>
    <recommendedName>
        <fullName evidence="7">2-oxoglutarate and iron-dependent oxygenase JMJD4</fullName>
    </recommendedName>
    <alternativeName>
        <fullName evidence="8">JmjC domain-containing protein 4</fullName>
    </alternativeName>
    <alternativeName>
        <fullName evidence="10">Jumonji domain-containing protein 4</fullName>
    </alternativeName>
    <alternativeName>
        <fullName evidence="9">Lysyl-hydroxylase JMJD4</fullName>
    </alternativeName>
</protein>
<dbReference type="SMART" id="SM00558">
    <property type="entry name" value="JmjC"/>
    <property type="match status" value="1"/>
</dbReference>
<dbReference type="GO" id="GO:0005634">
    <property type="term" value="C:nucleus"/>
    <property type="evidence" value="ECO:0007669"/>
    <property type="project" value="TreeGrafter"/>
</dbReference>
<feature type="compositionally biased region" description="Polar residues" evidence="11">
    <location>
        <begin position="485"/>
        <end position="499"/>
    </location>
</feature>
<dbReference type="KEGG" id="aplc:110973114"/>
<dbReference type="GeneID" id="110973114"/>
<dbReference type="Pfam" id="PF13621">
    <property type="entry name" value="Cupin_8"/>
    <property type="match status" value="1"/>
</dbReference>
<evidence type="ECO:0000256" key="2">
    <source>
        <dbReference type="ARBA" id="ARBA00022723"/>
    </source>
</evidence>
<evidence type="ECO:0000256" key="10">
    <source>
        <dbReference type="ARBA" id="ARBA00082904"/>
    </source>
</evidence>
<dbReference type="GO" id="GO:0005737">
    <property type="term" value="C:cytoplasm"/>
    <property type="evidence" value="ECO:0007669"/>
    <property type="project" value="TreeGrafter"/>
</dbReference>
<keyword evidence="4" id="KW-0408">Iron</keyword>
<dbReference type="InterPro" id="IPR050910">
    <property type="entry name" value="JMJD6_ArgDemeth/LysHydrox"/>
</dbReference>
<evidence type="ECO:0000256" key="8">
    <source>
        <dbReference type="ARBA" id="ARBA00078704"/>
    </source>
</evidence>
<keyword evidence="2" id="KW-0479">Metal-binding</keyword>
<proteinExistence type="inferred from homology"/>
<evidence type="ECO:0000256" key="5">
    <source>
        <dbReference type="ARBA" id="ARBA00038068"/>
    </source>
</evidence>
<dbReference type="FunFam" id="2.60.120.650:FF:000030">
    <property type="entry name" value="JmjC domain-containing protein 4"/>
    <property type="match status" value="1"/>
</dbReference>
<accession>A0A8B7XF00</accession>
<gene>
    <name evidence="15" type="primary">LOC110973114</name>
</gene>
<feature type="chain" id="PRO_5034988676" description="2-oxoglutarate and iron-dependent oxygenase JMJD4" evidence="12">
    <location>
        <begin position="20"/>
        <end position="568"/>
    </location>
</feature>
<dbReference type="SUPFAM" id="SSF51197">
    <property type="entry name" value="Clavaminate synthase-like"/>
    <property type="match status" value="1"/>
</dbReference>
<keyword evidence="12" id="KW-0732">Signal</keyword>
<dbReference type="InterPro" id="IPR003347">
    <property type="entry name" value="JmjC_dom"/>
</dbReference>
<keyword evidence="3" id="KW-0560">Oxidoreductase</keyword>
<dbReference type="RefSeq" id="XP_022079334.1">
    <property type="nucleotide sequence ID" value="XM_022223642.1"/>
</dbReference>
<comment type="similarity">
    <text evidence="5">Belongs to the JMJD6 family.</text>
</comment>
<dbReference type="CTD" id="65094"/>
<feature type="signal peptide" evidence="12">
    <location>
        <begin position="1"/>
        <end position="19"/>
    </location>
</feature>
<evidence type="ECO:0000256" key="11">
    <source>
        <dbReference type="SAM" id="MobiDB-lite"/>
    </source>
</evidence>
<evidence type="ECO:0000313" key="15">
    <source>
        <dbReference type="RefSeq" id="XP_022079334.1"/>
    </source>
</evidence>
<feature type="compositionally biased region" description="Polar residues" evidence="11">
    <location>
        <begin position="467"/>
        <end position="476"/>
    </location>
</feature>
<dbReference type="InterPro" id="IPR041667">
    <property type="entry name" value="Cupin_8"/>
</dbReference>
<organism evidence="14 15">
    <name type="scientific">Acanthaster planci</name>
    <name type="common">Crown-of-thorns starfish</name>
    <dbReference type="NCBI Taxonomy" id="133434"/>
    <lineage>
        <taxon>Eukaryota</taxon>
        <taxon>Metazoa</taxon>
        <taxon>Echinodermata</taxon>
        <taxon>Eleutherozoa</taxon>
        <taxon>Asterozoa</taxon>
        <taxon>Asteroidea</taxon>
        <taxon>Valvatacea</taxon>
        <taxon>Valvatida</taxon>
        <taxon>Acanthasteridae</taxon>
        <taxon>Acanthaster</taxon>
    </lineage>
</organism>
<sequence>MTLRVLFWHLLSQLDICLSVGFYKHAFRLIVTMASISRDALKAVLHHDSAKLRCDFEVGEVEYISAGIYYDEFFSRFLIPNKPCVFGPHITREWRAVQEWVMEDGRPNFDFLAQNFGDAVVPVADCKMVEYSAQPKSDMQLAEYLHYWEQLNEDVRENTSCLYLKDWHFKKSFPDYKAYRTPVFFTSDWMNEYWDKRPGQTSDDYRFVYMGPKGSWTPFHADVFRSYSWSANVCGRKRWLLYPPGQEDCLRDVLGNLVYDATSPELHNPNKYPDYHKACKPFEVIQEPGEVIFVPSGWHHQVFNIEDTISINHNWLNGCNLDITWAFLQQELALVKKSISDCRDMEGWDLQCQMIMKANTGIDYPEFLQLLWTVAEPRLDQLRLYSESSRKCSNSRHSKPDKPLDRSKRSQELHGLNTRLSSGNPERTVESTVSGEILKPSSVEDSRGTVELEGQSSHCARGAGRILSNTDETATPSDMDRATNDHTGSADPNQPSSPCSEECTCICDSDTTSRWSTVWHMIFDLCRIGMILESLRENEDFCRLETGSLCVDPQQVIGEIICVTEGLV</sequence>
<name>A0A8B7XF00_ACAPL</name>
<evidence type="ECO:0000256" key="12">
    <source>
        <dbReference type="SAM" id="SignalP"/>
    </source>
</evidence>
<feature type="compositionally biased region" description="Polar residues" evidence="11">
    <location>
        <begin position="418"/>
        <end position="434"/>
    </location>
</feature>
<dbReference type="Gene3D" id="2.60.120.650">
    <property type="entry name" value="Cupin"/>
    <property type="match status" value="1"/>
</dbReference>
<dbReference type="AlphaFoldDB" id="A0A8B7XF00"/>
<evidence type="ECO:0000256" key="9">
    <source>
        <dbReference type="ARBA" id="ARBA00080747"/>
    </source>
</evidence>
<evidence type="ECO:0000256" key="1">
    <source>
        <dbReference type="ARBA" id="ARBA00001954"/>
    </source>
</evidence>
<evidence type="ECO:0000256" key="3">
    <source>
        <dbReference type="ARBA" id="ARBA00023002"/>
    </source>
</evidence>
<dbReference type="GO" id="GO:0046872">
    <property type="term" value="F:metal ion binding"/>
    <property type="evidence" value="ECO:0007669"/>
    <property type="project" value="UniProtKB-KW"/>
</dbReference>
<keyword evidence="14" id="KW-1185">Reference proteome</keyword>
<evidence type="ECO:0000259" key="13">
    <source>
        <dbReference type="PROSITE" id="PS51184"/>
    </source>
</evidence>
<feature type="region of interest" description="Disordered" evidence="11">
    <location>
        <begin position="390"/>
        <end position="499"/>
    </location>
</feature>
<evidence type="ECO:0000256" key="6">
    <source>
        <dbReference type="ARBA" id="ARBA00047762"/>
    </source>
</evidence>
<dbReference type="OrthoDB" id="203487at2759"/>